<reference evidence="1 2" key="1">
    <citation type="submission" date="2020-07" db="EMBL/GenBank/DDBJ databases">
        <title>Sequencing the genomes of 1000 actinobacteria strains.</title>
        <authorList>
            <person name="Klenk H.-P."/>
        </authorList>
    </citation>
    <scope>NUCLEOTIDE SEQUENCE [LARGE SCALE GENOMIC DNA]</scope>
    <source>
        <strain evidence="1 2">DSM 18248</strain>
    </source>
</reference>
<proteinExistence type="predicted"/>
<accession>A0A7Y9YDI4</accession>
<dbReference type="RefSeq" id="WP_179530026.1">
    <property type="nucleotide sequence ID" value="NZ_BAAAPP010000002.1"/>
</dbReference>
<name>A0A7Y9YDI4_9ACTN</name>
<keyword evidence="2" id="KW-1185">Reference proteome</keyword>
<evidence type="ECO:0000313" key="2">
    <source>
        <dbReference type="Proteomes" id="UP000537326"/>
    </source>
</evidence>
<organism evidence="1 2">
    <name type="scientific">Nocardioides marinus</name>
    <dbReference type="NCBI Taxonomy" id="374514"/>
    <lineage>
        <taxon>Bacteria</taxon>
        <taxon>Bacillati</taxon>
        <taxon>Actinomycetota</taxon>
        <taxon>Actinomycetes</taxon>
        <taxon>Propionibacteriales</taxon>
        <taxon>Nocardioidaceae</taxon>
        <taxon>Nocardioides</taxon>
    </lineage>
</organism>
<protein>
    <submittedName>
        <fullName evidence="1">Uncharacterized protein</fullName>
    </submittedName>
</protein>
<evidence type="ECO:0000313" key="1">
    <source>
        <dbReference type="EMBL" id="NYI08987.1"/>
    </source>
</evidence>
<dbReference type="Proteomes" id="UP000537326">
    <property type="component" value="Unassembled WGS sequence"/>
</dbReference>
<gene>
    <name evidence="1" type="ORF">BKA05_000502</name>
</gene>
<comment type="caution">
    <text evidence="1">The sequence shown here is derived from an EMBL/GenBank/DDBJ whole genome shotgun (WGS) entry which is preliminary data.</text>
</comment>
<dbReference type="AlphaFoldDB" id="A0A7Y9YDI4"/>
<dbReference type="EMBL" id="JACBZI010000001">
    <property type="protein sequence ID" value="NYI08987.1"/>
    <property type="molecule type" value="Genomic_DNA"/>
</dbReference>
<sequence>MRSLRPPHGPRPPHRLLAVPLLVALAVTTNGCGADALAERATEKAAEKALEDAAAEGVEIDLDAGDGGISVETDDGSFTSGLGSLPAGFPEDVPVVAGEILNGASSQQDGTTAYLVTVMVQAPAQEAMAEAISALEDAGYSRTENSMSMGGLLIEMLTGPWEVTVGATDDGEGGTMLQYTVIEPQ</sequence>